<feature type="compositionally biased region" description="Polar residues" evidence="1">
    <location>
        <begin position="135"/>
        <end position="145"/>
    </location>
</feature>
<feature type="non-terminal residue" evidence="2">
    <location>
        <position position="1"/>
    </location>
</feature>
<dbReference type="InterPro" id="IPR016181">
    <property type="entry name" value="Acyl_CoA_acyltransferase"/>
</dbReference>
<dbReference type="Proteomes" id="UP000246740">
    <property type="component" value="Unassembled WGS sequence"/>
</dbReference>
<feature type="compositionally biased region" description="Basic and acidic residues" evidence="1">
    <location>
        <begin position="327"/>
        <end position="339"/>
    </location>
</feature>
<dbReference type="InParanoid" id="A0A317XXM4"/>
<feature type="region of interest" description="Disordered" evidence="1">
    <location>
        <begin position="54"/>
        <end position="83"/>
    </location>
</feature>
<feature type="region of interest" description="Disordered" evidence="1">
    <location>
        <begin position="312"/>
        <end position="339"/>
    </location>
</feature>
<sequence length="420" mass="43647">SPDHTETYASTASFLLRLLVDDRHVCLVAVAKPIPEPAAPLPAASDLTTLPATKLSGARSDDDDASSDVASDATLPPPAMTASGNALAQAHSNFSSSSTSPKYAETTSTTASSLFSAPVSRPVLRLSPRGADGRINNTPATSVFSDMQAERGAPQKRFTLDDLPGPTEERHAPVKKVLSIPPPRPIGSPSVATLALAETETIVGVASAQLSLVTAPSEDSLWGSDGDENDAPSSVVDIHLLTLAISPEERGQGLGAKLLSALHGECMAKSRLMALRKRVRGPIPAIAALTPKFIDLPEPGLSLVGGGAVGAGGSGTSVPVPPTQEATRSETRPRPRDPTGKFLARTYLEVHPSNCHALALYSAHGFVKPAEESRAVKKGFYRGDTRISTSERAKPGGTDAWILERWDGSIPASASSPTSA</sequence>
<proteinExistence type="predicted"/>
<dbReference type="CDD" id="cd04301">
    <property type="entry name" value="NAT_SF"/>
    <property type="match status" value="1"/>
</dbReference>
<reference evidence="2 3" key="1">
    <citation type="journal article" date="2018" name="Mol. Biol. Evol.">
        <title>Broad Genomic Sampling Reveals a Smut Pathogenic Ancestry of the Fungal Clade Ustilaginomycotina.</title>
        <authorList>
            <person name="Kijpornyongpan T."/>
            <person name="Mondo S.J."/>
            <person name="Barry K."/>
            <person name="Sandor L."/>
            <person name="Lee J."/>
            <person name="Lipzen A."/>
            <person name="Pangilinan J."/>
            <person name="LaButti K."/>
            <person name="Hainaut M."/>
            <person name="Henrissat B."/>
            <person name="Grigoriev I.V."/>
            <person name="Spatafora J.W."/>
            <person name="Aime M.C."/>
        </authorList>
    </citation>
    <scope>NUCLEOTIDE SEQUENCE [LARGE SCALE GENOMIC DNA]</scope>
    <source>
        <strain evidence="2 3">MCA 3645</strain>
    </source>
</reference>
<organism evidence="2 3">
    <name type="scientific">Testicularia cyperi</name>
    <dbReference type="NCBI Taxonomy" id="1882483"/>
    <lineage>
        <taxon>Eukaryota</taxon>
        <taxon>Fungi</taxon>
        <taxon>Dikarya</taxon>
        <taxon>Basidiomycota</taxon>
        <taxon>Ustilaginomycotina</taxon>
        <taxon>Ustilaginomycetes</taxon>
        <taxon>Ustilaginales</taxon>
        <taxon>Anthracoideaceae</taxon>
        <taxon>Testicularia</taxon>
    </lineage>
</organism>
<name>A0A317XXM4_9BASI</name>
<dbReference type="Gene3D" id="3.40.630.30">
    <property type="match status" value="1"/>
</dbReference>
<keyword evidence="3" id="KW-1185">Reference proteome</keyword>
<dbReference type="OrthoDB" id="2555742at2759"/>
<dbReference type="EMBL" id="KZ819189">
    <property type="protein sequence ID" value="PWZ02099.1"/>
    <property type="molecule type" value="Genomic_DNA"/>
</dbReference>
<evidence type="ECO:0000313" key="3">
    <source>
        <dbReference type="Proteomes" id="UP000246740"/>
    </source>
</evidence>
<protein>
    <submittedName>
        <fullName evidence="2">Uncharacterized protein</fullName>
    </submittedName>
</protein>
<evidence type="ECO:0000256" key="1">
    <source>
        <dbReference type="SAM" id="MobiDB-lite"/>
    </source>
</evidence>
<feature type="region of interest" description="Disordered" evidence="1">
    <location>
        <begin position="125"/>
        <end position="150"/>
    </location>
</feature>
<accession>A0A317XXM4</accession>
<gene>
    <name evidence="2" type="ORF">BCV70DRAFT_156586</name>
</gene>
<evidence type="ECO:0000313" key="2">
    <source>
        <dbReference type="EMBL" id="PWZ02099.1"/>
    </source>
</evidence>
<dbReference type="SUPFAM" id="SSF55729">
    <property type="entry name" value="Acyl-CoA N-acyltransferases (Nat)"/>
    <property type="match status" value="1"/>
</dbReference>
<dbReference type="AlphaFoldDB" id="A0A317XXM4"/>